<dbReference type="AlphaFoldDB" id="A0AAW1CNH2"/>
<feature type="signal peptide" evidence="5">
    <location>
        <begin position="1"/>
        <end position="21"/>
    </location>
</feature>
<evidence type="ECO:0000256" key="4">
    <source>
        <dbReference type="RuleBase" id="RU003718"/>
    </source>
</evidence>
<dbReference type="Pfam" id="PF00201">
    <property type="entry name" value="UDPGT"/>
    <property type="match status" value="1"/>
</dbReference>
<evidence type="ECO:0000256" key="1">
    <source>
        <dbReference type="ARBA" id="ARBA00009995"/>
    </source>
</evidence>
<accession>A0AAW1CNH2</accession>
<reference evidence="6 7" key="1">
    <citation type="submission" date="2022-12" db="EMBL/GenBank/DDBJ databases">
        <title>Chromosome-level genome assembly of true bugs.</title>
        <authorList>
            <person name="Ma L."/>
            <person name="Li H."/>
        </authorList>
    </citation>
    <scope>NUCLEOTIDE SEQUENCE [LARGE SCALE GENOMIC DNA]</scope>
    <source>
        <strain evidence="6">Lab_2022b</strain>
    </source>
</reference>
<evidence type="ECO:0000313" key="7">
    <source>
        <dbReference type="Proteomes" id="UP001461498"/>
    </source>
</evidence>
<dbReference type="EMBL" id="JAPXFL010000012">
    <property type="protein sequence ID" value="KAK9498363.1"/>
    <property type="molecule type" value="Genomic_DNA"/>
</dbReference>
<dbReference type="InterPro" id="IPR035595">
    <property type="entry name" value="UDP_glycos_trans_CS"/>
</dbReference>
<keyword evidence="2 4" id="KW-0328">Glycosyltransferase</keyword>
<evidence type="ECO:0000256" key="3">
    <source>
        <dbReference type="ARBA" id="ARBA00022679"/>
    </source>
</evidence>
<keyword evidence="3 4" id="KW-0808">Transferase</keyword>
<dbReference type="PROSITE" id="PS00375">
    <property type="entry name" value="UDPGT"/>
    <property type="match status" value="1"/>
</dbReference>
<feature type="chain" id="PRO_5043100137" description="UDP-glucuronosyltransferase" evidence="5">
    <location>
        <begin position="22"/>
        <end position="532"/>
    </location>
</feature>
<dbReference type="GO" id="GO:0016020">
    <property type="term" value="C:membrane"/>
    <property type="evidence" value="ECO:0007669"/>
    <property type="project" value="UniProtKB-SubCell"/>
</dbReference>
<keyword evidence="7" id="KW-1185">Reference proteome</keyword>
<dbReference type="Proteomes" id="UP001461498">
    <property type="component" value="Unassembled WGS sequence"/>
</dbReference>
<comment type="similarity">
    <text evidence="1 4">Belongs to the UDP-glycosyltransferase family.</text>
</comment>
<comment type="caution">
    <text evidence="6">The sequence shown here is derived from an EMBL/GenBank/DDBJ whole genome shotgun (WGS) entry which is preliminary data.</text>
</comment>
<name>A0AAW1CNH2_9HEMI</name>
<keyword evidence="5" id="KW-0472">Membrane</keyword>
<evidence type="ECO:0000256" key="2">
    <source>
        <dbReference type="ARBA" id="ARBA00022676"/>
    </source>
</evidence>
<evidence type="ECO:0000313" key="6">
    <source>
        <dbReference type="EMBL" id="KAK9498363.1"/>
    </source>
</evidence>
<keyword evidence="5" id="KW-0732">Signal</keyword>
<protein>
    <recommendedName>
        <fullName evidence="5">UDP-glucuronosyltransferase</fullName>
        <ecNumber evidence="5">2.4.1.17</ecNumber>
    </recommendedName>
</protein>
<dbReference type="CDD" id="cd03784">
    <property type="entry name" value="GT1_Gtf-like"/>
    <property type="match status" value="1"/>
</dbReference>
<dbReference type="SUPFAM" id="SSF53756">
    <property type="entry name" value="UDP-Glycosyltransferase/glycogen phosphorylase"/>
    <property type="match status" value="1"/>
</dbReference>
<dbReference type="PANTHER" id="PTHR48043:SF159">
    <property type="entry name" value="EG:EG0003.4 PROTEIN-RELATED"/>
    <property type="match status" value="1"/>
</dbReference>
<proteinExistence type="inferred from homology"/>
<organism evidence="6 7">
    <name type="scientific">Rhynocoris fuscipes</name>
    <dbReference type="NCBI Taxonomy" id="488301"/>
    <lineage>
        <taxon>Eukaryota</taxon>
        <taxon>Metazoa</taxon>
        <taxon>Ecdysozoa</taxon>
        <taxon>Arthropoda</taxon>
        <taxon>Hexapoda</taxon>
        <taxon>Insecta</taxon>
        <taxon>Pterygota</taxon>
        <taxon>Neoptera</taxon>
        <taxon>Paraneoptera</taxon>
        <taxon>Hemiptera</taxon>
        <taxon>Heteroptera</taxon>
        <taxon>Panheteroptera</taxon>
        <taxon>Cimicomorpha</taxon>
        <taxon>Reduviidae</taxon>
        <taxon>Harpactorinae</taxon>
        <taxon>Harpactorini</taxon>
        <taxon>Rhynocoris</taxon>
    </lineage>
</organism>
<evidence type="ECO:0000256" key="5">
    <source>
        <dbReference type="RuleBase" id="RU362059"/>
    </source>
</evidence>
<sequence>MLLLIFMTTLVSLLTVDNVKSANILVAMPVSFYSHHSGVQPVLHALAARGHNVTILSPYPQKKPVANITDIIVPNFFQNFIAKNAPKDDFLSFHGITSIMFAIWELGANTLGVALQDDQIQKLIKSNDDTKFDLIMAETLFANELFVAFGHKFKAPVVNLFPALLFPSGAYLTGNDFPPSYVPVVRTSFSDRMTFWERVQNTFFYWWDIFIGHVYYLKLQENLLQKYFVYPGSENRPPLEDMLRNTSLTLVDLHFSIGYPTPMHKNIVPYGGGYLKAPGKLPKDLQDLMDNAREGIIYLSFGSGTTLSSLRPELQRAVLSALSKVKQTVLMRLQEPTLPQEFRNKNIIVRDWFPQAAILAHPNCKLFITHCGLHGIMEAVQYAVPMVATPLIADQHYNSLFLESAGIAYRVPPQEISEQKLSLAIRTVLTDPKYKENIKTRSAIFKDNPMDMMDNAIYWIEYVIRHKGAPHLRPAVLDLYWYQRLMLDVIAFYLLLIFLIVYILVKIIRLFFKLITWMCCSKVSKNKKSKKE</sequence>
<dbReference type="GO" id="GO:0015020">
    <property type="term" value="F:glucuronosyltransferase activity"/>
    <property type="evidence" value="ECO:0007669"/>
    <property type="project" value="UniProtKB-EC"/>
</dbReference>
<comment type="catalytic activity">
    <reaction evidence="5">
        <text>glucuronate acceptor + UDP-alpha-D-glucuronate = acceptor beta-D-glucuronoside + UDP + H(+)</text>
        <dbReference type="Rhea" id="RHEA:21032"/>
        <dbReference type="ChEBI" id="CHEBI:15378"/>
        <dbReference type="ChEBI" id="CHEBI:58052"/>
        <dbReference type="ChEBI" id="CHEBI:58223"/>
        <dbReference type="ChEBI" id="CHEBI:132367"/>
        <dbReference type="ChEBI" id="CHEBI:132368"/>
        <dbReference type="EC" id="2.4.1.17"/>
    </reaction>
</comment>
<dbReference type="Gene3D" id="3.40.50.2000">
    <property type="entry name" value="Glycogen Phosphorylase B"/>
    <property type="match status" value="2"/>
</dbReference>
<dbReference type="PANTHER" id="PTHR48043">
    <property type="entry name" value="EG:EG0003.4 PROTEIN-RELATED"/>
    <property type="match status" value="1"/>
</dbReference>
<dbReference type="EC" id="2.4.1.17" evidence="5"/>
<comment type="subcellular location">
    <subcellularLocation>
        <location evidence="5">Membrane</location>
        <topology evidence="5">Single-pass membrane protein</topology>
    </subcellularLocation>
</comment>
<keyword evidence="5" id="KW-1133">Transmembrane helix</keyword>
<dbReference type="InterPro" id="IPR050271">
    <property type="entry name" value="UDP-glycosyltransferase"/>
</dbReference>
<dbReference type="InterPro" id="IPR002213">
    <property type="entry name" value="UDP_glucos_trans"/>
</dbReference>
<dbReference type="FunFam" id="3.40.50.2000:FF:000021">
    <property type="entry name" value="UDP-glucuronosyltransferase"/>
    <property type="match status" value="1"/>
</dbReference>
<feature type="transmembrane region" description="Helical" evidence="5">
    <location>
        <begin position="481"/>
        <end position="505"/>
    </location>
</feature>
<gene>
    <name evidence="6" type="ORF">O3M35_003013</name>
</gene>
<keyword evidence="5" id="KW-0812">Transmembrane</keyword>